<dbReference type="GO" id="GO:0005576">
    <property type="term" value="C:extracellular region"/>
    <property type="evidence" value="ECO:0007669"/>
    <property type="project" value="UniProtKB-SubCell"/>
</dbReference>
<dbReference type="SMART" id="SM00364">
    <property type="entry name" value="LRR_BAC"/>
    <property type="match status" value="3"/>
</dbReference>
<name>A0A0D8L1F2_MORMO</name>
<keyword evidence="6 14" id="KW-0964">Secreted</keyword>
<protein>
    <recommendedName>
        <fullName evidence="5">RING-type E3 ubiquitin transferase</fullName>
        <ecNumber evidence="5">2.3.2.27</ecNumber>
    </recommendedName>
</protein>
<dbReference type="EC" id="2.3.2.27" evidence="5"/>
<comment type="catalytic activity">
    <reaction evidence="1">
        <text>S-ubiquitinyl-[E2 ubiquitin-conjugating enzyme]-L-cysteine + [acceptor protein]-L-lysine = [E2 ubiquitin-conjugating enzyme]-L-cysteine + N(6)-ubiquitinyl-[acceptor protein]-L-lysine.</text>
        <dbReference type="EC" id="2.3.2.27"/>
    </reaction>
</comment>
<evidence type="ECO:0000256" key="9">
    <source>
        <dbReference type="ARBA" id="ARBA00022737"/>
    </source>
</evidence>
<evidence type="ECO:0000256" key="14">
    <source>
        <dbReference type="PROSITE-ProRule" id="PRU01398"/>
    </source>
</evidence>
<dbReference type="Pfam" id="PF14496">
    <property type="entry name" value="NEL"/>
    <property type="match status" value="1"/>
</dbReference>
<evidence type="ECO:0000256" key="7">
    <source>
        <dbReference type="ARBA" id="ARBA00022614"/>
    </source>
</evidence>
<comment type="subcellular location">
    <subcellularLocation>
        <location evidence="2">Host cytoplasm</location>
    </subcellularLocation>
    <subcellularLocation>
        <location evidence="3">Secreted</location>
    </subcellularLocation>
</comment>
<dbReference type="InterPro" id="IPR032675">
    <property type="entry name" value="LRR_dom_sf"/>
</dbReference>
<evidence type="ECO:0000256" key="3">
    <source>
        <dbReference type="ARBA" id="ARBA00004613"/>
    </source>
</evidence>
<keyword evidence="10 14" id="KW-0833">Ubl conjugation pathway</keyword>
<evidence type="ECO:0000256" key="10">
    <source>
        <dbReference type="ARBA" id="ARBA00022786"/>
    </source>
</evidence>
<dbReference type="AlphaFoldDB" id="A0A0D8L1F2"/>
<dbReference type="EMBL" id="JZSH01000655">
    <property type="protein sequence ID" value="KJF75534.1"/>
    <property type="molecule type" value="Genomic_DNA"/>
</dbReference>
<dbReference type="PANTHER" id="PTHR47114">
    <property type="match status" value="1"/>
</dbReference>
<evidence type="ECO:0000256" key="12">
    <source>
        <dbReference type="ARBA" id="ARBA00023026"/>
    </source>
</evidence>
<feature type="active site" description="Glycyl thioester intermediate" evidence="14">
    <location>
        <position position="186"/>
    </location>
</feature>
<keyword evidence="11 14" id="KW-0832">Ubl conjugation</keyword>
<evidence type="ECO:0000256" key="2">
    <source>
        <dbReference type="ARBA" id="ARBA00004192"/>
    </source>
</evidence>
<dbReference type="PANTHER" id="PTHR47114:SF2">
    <property type="entry name" value="OLIGODENDROCYTE-MYELIN GLYCOPROTEIN"/>
    <property type="match status" value="1"/>
</dbReference>
<proteinExistence type="inferred from homology"/>
<dbReference type="GO" id="GO:0016567">
    <property type="term" value="P:protein ubiquitination"/>
    <property type="evidence" value="ECO:0007669"/>
    <property type="project" value="InterPro"/>
</dbReference>
<dbReference type="InterPro" id="IPR029487">
    <property type="entry name" value="NEL_dom"/>
</dbReference>
<evidence type="ECO:0000259" key="15">
    <source>
        <dbReference type="PROSITE" id="PS52053"/>
    </source>
</evidence>
<keyword evidence="8 14" id="KW-0808">Transferase</keyword>
<evidence type="ECO:0000256" key="4">
    <source>
        <dbReference type="ARBA" id="ARBA00009868"/>
    </source>
</evidence>
<feature type="non-terminal residue" evidence="16">
    <location>
        <position position="1"/>
    </location>
</feature>
<evidence type="ECO:0000256" key="6">
    <source>
        <dbReference type="ARBA" id="ARBA00022525"/>
    </source>
</evidence>
<keyword evidence="12" id="KW-0843">Virulence</keyword>
<dbReference type="Gene3D" id="3.80.10.10">
    <property type="entry name" value="Ribonuclease Inhibitor"/>
    <property type="match status" value="1"/>
</dbReference>
<sequence>TLRCNNNQLTSLPPLPTGLQELRCNHNQLTSLPALPAEMLRLSVVNNQLTTLPESIAGLFRATQVDVSGNPLSAHTRQFLETITRDLAYSPAFRKLRPLHLTVADWLTPAKEKADESVPADRWQSFGQEDNAAAFNIFLNRLKETKNFREDPGFKAQIASWLTQLAEDDALREKTFAMATEATSSCKDRGTLALNRMKNVVRIHDAGKGKYDNNLSELVSAGREMFRLE</sequence>
<evidence type="ECO:0000256" key="5">
    <source>
        <dbReference type="ARBA" id="ARBA00012483"/>
    </source>
</evidence>
<evidence type="ECO:0000313" key="16">
    <source>
        <dbReference type="EMBL" id="KJF75534.1"/>
    </source>
</evidence>
<dbReference type="GO" id="GO:0030430">
    <property type="term" value="C:host cell cytoplasm"/>
    <property type="evidence" value="ECO:0007669"/>
    <property type="project" value="UniProtKB-SubCell"/>
</dbReference>
<organism evidence="16 17">
    <name type="scientific">Morganella morganii</name>
    <name type="common">Proteus morganii</name>
    <dbReference type="NCBI Taxonomy" id="582"/>
    <lineage>
        <taxon>Bacteria</taxon>
        <taxon>Pseudomonadati</taxon>
        <taxon>Pseudomonadota</taxon>
        <taxon>Gammaproteobacteria</taxon>
        <taxon>Enterobacterales</taxon>
        <taxon>Morganellaceae</taxon>
        <taxon>Morganella</taxon>
    </lineage>
</organism>
<evidence type="ECO:0000256" key="1">
    <source>
        <dbReference type="ARBA" id="ARBA00000900"/>
    </source>
</evidence>
<evidence type="ECO:0000256" key="11">
    <source>
        <dbReference type="ARBA" id="ARBA00022843"/>
    </source>
</evidence>
<accession>A0A0D8L1F2</accession>
<feature type="non-terminal residue" evidence="16">
    <location>
        <position position="229"/>
    </location>
</feature>
<comment type="caution">
    <text evidence="16">The sequence shown here is derived from an EMBL/GenBank/DDBJ whole genome shotgun (WGS) entry which is preliminary data.</text>
</comment>
<evidence type="ECO:0000256" key="13">
    <source>
        <dbReference type="ARBA" id="ARBA00023200"/>
    </source>
</evidence>
<dbReference type="InterPro" id="IPR051071">
    <property type="entry name" value="LRR-bact_E3_ubiq_ligases"/>
</dbReference>
<comment type="PTM">
    <text evidence="14">Ubiquitinated in the presence of host E1 ubiquitin-activating enzyme, E2 ubiquitin-conjugating enzyme and ubiquitin.</text>
</comment>
<reference evidence="16 17" key="1">
    <citation type="submission" date="2015-02" db="EMBL/GenBank/DDBJ databases">
        <title>Whole genome shotgun sequencing of cultured foodborne pathogen.</title>
        <authorList>
            <person name="Timme R."/>
            <person name="Allard M.W."/>
            <person name="Strain E."/>
            <person name="Evans P.S."/>
            <person name="Brown E."/>
        </authorList>
    </citation>
    <scope>NUCLEOTIDE SEQUENCE [LARGE SCALE GENOMIC DNA]</scope>
    <source>
        <strain evidence="16 17">GCSL-TSO-24</strain>
    </source>
</reference>
<dbReference type="Gene3D" id="1.20.58.360">
    <property type="entry name" value="Shigella T3SS effector IpaH defines"/>
    <property type="match status" value="1"/>
</dbReference>
<keyword evidence="7" id="KW-0433">Leucine-rich repeat</keyword>
<evidence type="ECO:0000256" key="8">
    <source>
        <dbReference type="ARBA" id="ARBA00022679"/>
    </source>
</evidence>
<feature type="domain" description="NEL" evidence="15">
    <location>
        <begin position="98"/>
        <end position="229"/>
    </location>
</feature>
<dbReference type="SUPFAM" id="SSF52058">
    <property type="entry name" value="L domain-like"/>
    <property type="match status" value="1"/>
</dbReference>
<dbReference type="Gene3D" id="1.20.1270.130">
    <property type="entry name" value="Shigella T3SS effector IpaH domain"/>
    <property type="match status" value="1"/>
</dbReference>
<comment type="similarity">
    <text evidence="4 14">Belongs to the LRR-containing bacterial E3 ligase family.</text>
</comment>
<dbReference type="Proteomes" id="UP000032582">
    <property type="component" value="Unassembled WGS sequence"/>
</dbReference>
<dbReference type="GO" id="GO:0061630">
    <property type="term" value="F:ubiquitin protein ligase activity"/>
    <property type="evidence" value="ECO:0007669"/>
    <property type="project" value="UniProtKB-EC"/>
</dbReference>
<dbReference type="PROSITE" id="PS52053">
    <property type="entry name" value="NEL"/>
    <property type="match status" value="1"/>
</dbReference>
<gene>
    <name evidence="16" type="ORF">UA45_22910</name>
</gene>
<keyword evidence="9" id="KW-0677">Repeat</keyword>
<evidence type="ECO:0000313" key="17">
    <source>
        <dbReference type="Proteomes" id="UP000032582"/>
    </source>
</evidence>
<keyword evidence="13 14" id="KW-1035">Host cytoplasm</keyword>